<gene>
    <name evidence="1" type="ORF">WJX75_002356</name>
</gene>
<comment type="caution">
    <text evidence="1">The sequence shown here is derived from an EMBL/GenBank/DDBJ whole genome shotgun (WGS) entry which is preliminary data.</text>
</comment>
<protein>
    <recommendedName>
        <fullName evidence="3">S-adenosyl-L-methionine-dependent methyltransferase</fullName>
    </recommendedName>
</protein>
<reference evidence="1 2" key="1">
    <citation type="journal article" date="2024" name="Nat. Commun.">
        <title>Phylogenomics reveals the evolutionary origins of lichenization in chlorophyte algae.</title>
        <authorList>
            <person name="Puginier C."/>
            <person name="Libourel C."/>
            <person name="Otte J."/>
            <person name="Skaloud P."/>
            <person name="Haon M."/>
            <person name="Grisel S."/>
            <person name="Petersen M."/>
            <person name="Berrin J.G."/>
            <person name="Delaux P.M."/>
            <person name="Dal Grande F."/>
            <person name="Keller J."/>
        </authorList>
    </citation>
    <scope>NUCLEOTIDE SEQUENCE [LARGE SCALE GENOMIC DNA]</scope>
    <source>
        <strain evidence="1 2">SAG 216-7</strain>
    </source>
</reference>
<dbReference type="Proteomes" id="UP001491310">
    <property type="component" value="Unassembled WGS sequence"/>
</dbReference>
<dbReference type="PANTHER" id="PTHR14614:SF157">
    <property type="entry name" value="METHYLTRANSFERASE TYPE 12 DOMAIN-CONTAINING PROTEIN"/>
    <property type="match status" value="1"/>
</dbReference>
<dbReference type="Gene3D" id="3.40.50.150">
    <property type="entry name" value="Vaccinia Virus protein VP39"/>
    <property type="match status" value="1"/>
</dbReference>
<dbReference type="SUPFAM" id="SSF53335">
    <property type="entry name" value="S-adenosyl-L-methionine-dependent methyltransferases"/>
    <property type="match status" value="1"/>
</dbReference>
<dbReference type="Pfam" id="PF10294">
    <property type="entry name" value="Methyltransf_16"/>
    <property type="match status" value="1"/>
</dbReference>
<dbReference type="CDD" id="cd02440">
    <property type="entry name" value="AdoMet_MTases"/>
    <property type="match status" value="1"/>
</dbReference>
<proteinExistence type="predicted"/>
<dbReference type="EMBL" id="JALJOT010000002">
    <property type="protein sequence ID" value="KAK9917252.1"/>
    <property type="molecule type" value="Genomic_DNA"/>
</dbReference>
<dbReference type="PANTHER" id="PTHR14614">
    <property type="entry name" value="HEPATOCELLULAR CARCINOMA-ASSOCIATED ANTIGEN"/>
    <property type="match status" value="1"/>
</dbReference>
<evidence type="ECO:0000313" key="2">
    <source>
        <dbReference type="Proteomes" id="UP001491310"/>
    </source>
</evidence>
<organism evidence="1 2">
    <name type="scientific">Coccomyxa subellipsoidea</name>
    <dbReference type="NCBI Taxonomy" id="248742"/>
    <lineage>
        <taxon>Eukaryota</taxon>
        <taxon>Viridiplantae</taxon>
        <taxon>Chlorophyta</taxon>
        <taxon>core chlorophytes</taxon>
        <taxon>Trebouxiophyceae</taxon>
        <taxon>Trebouxiophyceae incertae sedis</taxon>
        <taxon>Coccomyxaceae</taxon>
        <taxon>Coccomyxa</taxon>
    </lineage>
</organism>
<sequence length="377" mass="40761">MAAATLVGEEAQEDETSLESEFFELLVASERVGTLVDRIQDTACFQRRRQAVFDLAAAIEKSESYVVEARQAGVVDLLTSILKKYSDDDDQLVQRACSIIMACSGTLSCSGKVRQHSFGPVTVTIKEGTLADGLGARIWAVANSLCSDLVEKPALVQGKRVLDIGAGTGLCGIVAAKLGAAQVTLTDYEEPVLRILRASVAANASCAAANISHPLIVKAATEKSYEVEDLEFDPEDAEECDNLDDFLLGTAKDTQAETLHWDLENMCVRHMDWADDLKRLQGKEVVLGSKGTMRDEVGEIVPEVDASETFDVIIGSDILYEMAHASLVAAVLKRRLREGGAAIISLAVRDQGILDTFIMSASGMGMSVDKEQVWQLW</sequence>
<evidence type="ECO:0000313" key="1">
    <source>
        <dbReference type="EMBL" id="KAK9917252.1"/>
    </source>
</evidence>
<accession>A0ABR2Z019</accession>
<evidence type="ECO:0008006" key="3">
    <source>
        <dbReference type="Google" id="ProtNLM"/>
    </source>
</evidence>
<keyword evidence="2" id="KW-1185">Reference proteome</keyword>
<dbReference type="InterPro" id="IPR029063">
    <property type="entry name" value="SAM-dependent_MTases_sf"/>
</dbReference>
<dbReference type="InterPro" id="IPR019410">
    <property type="entry name" value="Methyltransf_16"/>
</dbReference>
<name>A0ABR2Z019_9CHLO</name>